<evidence type="ECO:0000256" key="1">
    <source>
        <dbReference type="ARBA" id="ARBA00006817"/>
    </source>
</evidence>
<evidence type="ECO:0000313" key="4">
    <source>
        <dbReference type="Proteomes" id="UP000269289"/>
    </source>
</evidence>
<organism evidence="3 4">
    <name type="scientific">Cellulomonas triticagri</name>
    <dbReference type="NCBI Taxonomy" id="2483352"/>
    <lineage>
        <taxon>Bacteria</taxon>
        <taxon>Bacillati</taxon>
        <taxon>Actinomycetota</taxon>
        <taxon>Actinomycetes</taxon>
        <taxon>Micrococcales</taxon>
        <taxon>Cellulomonadaceae</taxon>
        <taxon>Cellulomonas</taxon>
    </lineage>
</organism>
<feature type="domain" description="Activator of Hsp90 ATPase homologue 1/2-like C-terminal" evidence="2">
    <location>
        <begin position="12"/>
        <end position="131"/>
    </location>
</feature>
<dbReference type="Gene3D" id="3.30.530.20">
    <property type="match status" value="1"/>
</dbReference>
<dbReference type="OrthoDB" id="3365660at2"/>
<dbReference type="InterPro" id="IPR023393">
    <property type="entry name" value="START-like_dom_sf"/>
</dbReference>
<gene>
    <name evidence="3" type="ORF">EBM89_14755</name>
</gene>
<protein>
    <submittedName>
        <fullName evidence="3">SRPBCC domain-containing protein</fullName>
    </submittedName>
</protein>
<keyword evidence="4" id="KW-1185">Reference proteome</keyword>
<dbReference type="SUPFAM" id="SSF55961">
    <property type="entry name" value="Bet v1-like"/>
    <property type="match status" value="1"/>
</dbReference>
<dbReference type="Proteomes" id="UP000269289">
    <property type="component" value="Unassembled WGS sequence"/>
</dbReference>
<name>A0A3M2J5T7_9CELL</name>
<dbReference type="InterPro" id="IPR013538">
    <property type="entry name" value="ASHA1/2-like_C"/>
</dbReference>
<sequence length="148" mass="16536">MVDILHRIGIRATPEAVTHALSTADGVAGWWSATTTGDGGRGGRLSVPFDDPTHPYVIEVVDLDPGVSVRWRVVAGPPEWVGTHVEFRLSRPDDRTVVLFRHQGWAEPVEFMHHCSTKWATYLLSLREHLETGSGRPRPHDLKIDDWG</sequence>
<accession>A0A3M2J5T7</accession>
<comment type="caution">
    <text evidence="3">The sequence shown here is derived from an EMBL/GenBank/DDBJ whole genome shotgun (WGS) entry which is preliminary data.</text>
</comment>
<dbReference type="CDD" id="cd07814">
    <property type="entry name" value="SRPBCC_CalC_Aha1-like"/>
    <property type="match status" value="1"/>
</dbReference>
<dbReference type="AlphaFoldDB" id="A0A3M2J5T7"/>
<proteinExistence type="inferred from homology"/>
<dbReference type="Pfam" id="PF08327">
    <property type="entry name" value="AHSA1"/>
    <property type="match status" value="1"/>
</dbReference>
<evidence type="ECO:0000313" key="3">
    <source>
        <dbReference type="EMBL" id="RMI06893.1"/>
    </source>
</evidence>
<dbReference type="RefSeq" id="WP_122150218.1">
    <property type="nucleotide sequence ID" value="NZ_RFFI01000088.1"/>
</dbReference>
<evidence type="ECO:0000259" key="2">
    <source>
        <dbReference type="Pfam" id="PF08327"/>
    </source>
</evidence>
<reference evidence="3 4" key="1">
    <citation type="submission" date="2018-10" db="EMBL/GenBank/DDBJ databases">
        <title>Isolation, diversity and antifungal activity of actinobacteria from wheat.</title>
        <authorList>
            <person name="Han C."/>
        </authorList>
    </citation>
    <scope>NUCLEOTIDE SEQUENCE [LARGE SCALE GENOMIC DNA]</scope>
    <source>
        <strain evidence="3 4">NEAU-YY56</strain>
    </source>
</reference>
<dbReference type="EMBL" id="RFFI01000088">
    <property type="protein sequence ID" value="RMI06893.1"/>
    <property type="molecule type" value="Genomic_DNA"/>
</dbReference>
<comment type="similarity">
    <text evidence="1">Belongs to the AHA1 family.</text>
</comment>